<dbReference type="InParanoid" id="L5L0G9"/>
<dbReference type="EMBL" id="KB030418">
    <property type="protein sequence ID" value="ELK16885.1"/>
    <property type="molecule type" value="Genomic_DNA"/>
</dbReference>
<evidence type="ECO:0000256" key="1">
    <source>
        <dbReference type="SAM" id="MobiDB-lite"/>
    </source>
</evidence>
<name>L5L0G9_PTEAL</name>
<dbReference type="AlphaFoldDB" id="L5L0G9"/>
<reference evidence="3" key="1">
    <citation type="journal article" date="2013" name="Science">
        <title>Comparative analysis of bat genomes provides insight into the evolution of flight and immunity.</title>
        <authorList>
            <person name="Zhang G."/>
            <person name="Cowled C."/>
            <person name="Shi Z."/>
            <person name="Huang Z."/>
            <person name="Bishop-Lilly K.A."/>
            <person name="Fang X."/>
            <person name="Wynne J.W."/>
            <person name="Xiong Z."/>
            <person name="Baker M.L."/>
            <person name="Zhao W."/>
            <person name="Tachedjian M."/>
            <person name="Zhu Y."/>
            <person name="Zhou P."/>
            <person name="Jiang X."/>
            <person name="Ng J."/>
            <person name="Yang L."/>
            <person name="Wu L."/>
            <person name="Xiao J."/>
            <person name="Feng Y."/>
            <person name="Chen Y."/>
            <person name="Sun X."/>
            <person name="Zhang Y."/>
            <person name="Marsh G.A."/>
            <person name="Crameri G."/>
            <person name="Broder C.C."/>
            <person name="Frey K.G."/>
            <person name="Wang L.F."/>
            <person name="Wang J."/>
        </authorList>
    </citation>
    <scope>NUCLEOTIDE SEQUENCE [LARGE SCALE GENOMIC DNA]</scope>
</reference>
<feature type="region of interest" description="Disordered" evidence="1">
    <location>
        <begin position="1"/>
        <end position="44"/>
    </location>
</feature>
<evidence type="ECO:0000313" key="2">
    <source>
        <dbReference type="EMBL" id="ELK16885.1"/>
    </source>
</evidence>
<proteinExistence type="predicted"/>
<keyword evidence="3" id="KW-1185">Reference proteome</keyword>
<sequence>MGVTRTQAQGPGVLLITSGAQTAPTTKRHRAEGINGEEVGSGPCPAVQAISTRFPPPREQGLRPSSVGVSSVTRSCHFWGLMVPTWRIDQEPRELHM</sequence>
<protein>
    <submittedName>
        <fullName evidence="2">Uncharacterized protein</fullName>
    </submittedName>
</protein>
<gene>
    <name evidence="2" type="ORF">PAL_GLEAN10015727</name>
</gene>
<organism evidence="2 3">
    <name type="scientific">Pteropus alecto</name>
    <name type="common">Black flying fox</name>
    <dbReference type="NCBI Taxonomy" id="9402"/>
    <lineage>
        <taxon>Eukaryota</taxon>
        <taxon>Metazoa</taxon>
        <taxon>Chordata</taxon>
        <taxon>Craniata</taxon>
        <taxon>Vertebrata</taxon>
        <taxon>Euteleostomi</taxon>
        <taxon>Mammalia</taxon>
        <taxon>Eutheria</taxon>
        <taxon>Laurasiatheria</taxon>
        <taxon>Chiroptera</taxon>
        <taxon>Yinpterochiroptera</taxon>
        <taxon>Pteropodoidea</taxon>
        <taxon>Pteropodidae</taxon>
        <taxon>Pteropodinae</taxon>
        <taxon>Pteropus</taxon>
    </lineage>
</organism>
<evidence type="ECO:0000313" key="3">
    <source>
        <dbReference type="Proteomes" id="UP000010552"/>
    </source>
</evidence>
<dbReference type="Proteomes" id="UP000010552">
    <property type="component" value="Unassembled WGS sequence"/>
</dbReference>
<accession>L5L0G9</accession>